<name>A0ABV0XS95_9TELE</name>
<evidence type="ECO:0000313" key="2">
    <source>
        <dbReference type="EMBL" id="MEQ2284355.1"/>
    </source>
</evidence>
<feature type="compositionally biased region" description="Polar residues" evidence="1">
    <location>
        <begin position="78"/>
        <end position="88"/>
    </location>
</feature>
<accession>A0ABV0XS95</accession>
<protein>
    <submittedName>
        <fullName evidence="2">Uncharacterized protein</fullName>
    </submittedName>
</protein>
<feature type="region of interest" description="Disordered" evidence="1">
    <location>
        <begin position="78"/>
        <end position="103"/>
    </location>
</feature>
<evidence type="ECO:0000256" key="1">
    <source>
        <dbReference type="SAM" id="MobiDB-lite"/>
    </source>
</evidence>
<keyword evidence="3" id="KW-1185">Reference proteome</keyword>
<comment type="caution">
    <text evidence="2">The sequence shown here is derived from an EMBL/GenBank/DDBJ whole genome shotgun (WGS) entry which is preliminary data.</text>
</comment>
<sequence length="103" mass="11890">MRLYDKKHSNAGRLCINDALKLKHWRGFSLQLFGKEGALKQNVVLEWEKNSTPDDHYDSKVCVSVCTCSHINVHMHSDASSSRLNTKMSFKRSPLRRQSNENK</sequence>
<evidence type="ECO:0000313" key="3">
    <source>
        <dbReference type="Proteomes" id="UP001469553"/>
    </source>
</evidence>
<dbReference type="Proteomes" id="UP001469553">
    <property type="component" value="Unassembled WGS sequence"/>
</dbReference>
<organism evidence="2 3">
    <name type="scientific">Ameca splendens</name>
    <dbReference type="NCBI Taxonomy" id="208324"/>
    <lineage>
        <taxon>Eukaryota</taxon>
        <taxon>Metazoa</taxon>
        <taxon>Chordata</taxon>
        <taxon>Craniata</taxon>
        <taxon>Vertebrata</taxon>
        <taxon>Euteleostomi</taxon>
        <taxon>Actinopterygii</taxon>
        <taxon>Neopterygii</taxon>
        <taxon>Teleostei</taxon>
        <taxon>Neoteleostei</taxon>
        <taxon>Acanthomorphata</taxon>
        <taxon>Ovalentaria</taxon>
        <taxon>Atherinomorphae</taxon>
        <taxon>Cyprinodontiformes</taxon>
        <taxon>Goodeidae</taxon>
        <taxon>Ameca</taxon>
    </lineage>
</organism>
<gene>
    <name evidence="2" type="ORF">AMECASPLE_020846</name>
</gene>
<dbReference type="EMBL" id="JAHRIP010011166">
    <property type="protein sequence ID" value="MEQ2284355.1"/>
    <property type="molecule type" value="Genomic_DNA"/>
</dbReference>
<proteinExistence type="predicted"/>
<reference evidence="2 3" key="1">
    <citation type="submission" date="2021-06" db="EMBL/GenBank/DDBJ databases">
        <authorList>
            <person name="Palmer J.M."/>
        </authorList>
    </citation>
    <scope>NUCLEOTIDE SEQUENCE [LARGE SCALE GENOMIC DNA]</scope>
    <source>
        <strain evidence="2 3">AS_MEX2019</strain>
        <tissue evidence="2">Muscle</tissue>
    </source>
</reference>